<dbReference type="PIRSF" id="PIRSF036893">
    <property type="entry name" value="Lipocalin_ApoD"/>
    <property type="match status" value="1"/>
</dbReference>
<evidence type="ECO:0000259" key="14">
    <source>
        <dbReference type="Pfam" id="PF00061"/>
    </source>
</evidence>
<dbReference type="PANTHER" id="PTHR11873:SF2">
    <property type="entry name" value="RETINOL-BINDING PROTEIN 4"/>
    <property type="match status" value="1"/>
</dbReference>
<dbReference type="PIRSF" id="PIRSF500204">
    <property type="entry name" value="RBP_purpurin"/>
    <property type="match status" value="1"/>
</dbReference>
<dbReference type="GO" id="GO:0034632">
    <property type="term" value="F:retinol transmembrane transporter activity"/>
    <property type="evidence" value="ECO:0007669"/>
    <property type="project" value="InterPro"/>
</dbReference>
<comment type="caution">
    <text evidence="15">The sequence shown here is derived from an EMBL/GenBank/DDBJ whole genome shotgun (WGS) entry which is preliminary data.</text>
</comment>
<organism evidence="15 16">
    <name type="scientific">Conger conger</name>
    <name type="common">Conger eel</name>
    <name type="synonym">Muraena conger</name>
    <dbReference type="NCBI Taxonomy" id="82655"/>
    <lineage>
        <taxon>Eukaryota</taxon>
        <taxon>Metazoa</taxon>
        <taxon>Chordata</taxon>
        <taxon>Craniata</taxon>
        <taxon>Vertebrata</taxon>
        <taxon>Euteleostomi</taxon>
        <taxon>Actinopterygii</taxon>
        <taxon>Neopterygii</taxon>
        <taxon>Teleostei</taxon>
        <taxon>Anguilliformes</taxon>
        <taxon>Congridae</taxon>
        <taxon>Conger</taxon>
    </lineage>
</organism>
<evidence type="ECO:0000256" key="9">
    <source>
        <dbReference type="ARBA" id="ARBA00082024"/>
    </source>
</evidence>
<evidence type="ECO:0000256" key="12">
    <source>
        <dbReference type="PIRSR" id="PIRSR036893-51"/>
    </source>
</evidence>
<evidence type="ECO:0000256" key="5">
    <source>
        <dbReference type="ARBA" id="ARBA00022990"/>
    </source>
</evidence>
<comment type="similarity">
    <text evidence="2 10 13">Belongs to the calycin superfamily. Lipocalin family.</text>
</comment>
<evidence type="ECO:0000256" key="7">
    <source>
        <dbReference type="ARBA" id="ARBA00023157"/>
    </source>
</evidence>
<keyword evidence="5" id="KW-0007">Acetylation</keyword>
<evidence type="ECO:0000256" key="4">
    <source>
        <dbReference type="ARBA" id="ARBA00022525"/>
    </source>
</evidence>
<dbReference type="EMBL" id="JAFJMO010000002">
    <property type="protein sequence ID" value="KAJ8284859.1"/>
    <property type="molecule type" value="Genomic_DNA"/>
</dbReference>
<dbReference type="InterPro" id="IPR002449">
    <property type="entry name" value="Retinol-bd/Purpurin"/>
</dbReference>
<dbReference type="GO" id="GO:0060417">
    <property type="term" value="C:yolk"/>
    <property type="evidence" value="ECO:0007669"/>
    <property type="project" value="UniProtKB-ARBA"/>
</dbReference>
<dbReference type="AlphaFoldDB" id="A0A9Q1E0F3"/>
<dbReference type="PANTHER" id="PTHR11873">
    <property type="entry name" value="RETINOL-BINDING PROTEIN 4"/>
    <property type="match status" value="1"/>
</dbReference>
<dbReference type="InterPro" id="IPR012674">
    <property type="entry name" value="Calycin"/>
</dbReference>
<dbReference type="FunFam" id="2.40.128.20:FF:000004">
    <property type="entry name" value="Retinol-binding protein 4"/>
    <property type="match status" value="1"/>
</dbReference>
<dbReference type="InterPro" id="IPR022272">
    <property type="entry name" value="Lipocalin_CS"/>
</dbReference>
<feature type="disulfide bond" evidence="11">
    <location>
        <begin position="170"/>
        <end position="179"/>
    </location>
</feature>
<dbReference type="GO" id="GO:0019841">
    <property type="term" value="F:retinol binding"/>
    <property type="evidence" value="ECO:0007669"/>
    <property type="project" value="UniProtKB-KW"/>
</dbReference>
<dbReference type="Pfam" id="PF00061">
    <property type="entry name" value="Lipocalin"/>
    <property type="match status" value="1"/>
</dbReference>
<evidence type="ECO:0000256" key="1">
    <source>
        <dbReference type="ARBA" id="ARBA00004613"/>
    </source>
</evidence>
<evidence type="ECO:0000313" key="15">
    <source>
        <dbReference type="EMBL" id="KAJ8284859.1"/>
    </source>
</evidence>
<accession>A0A9Q1E0F3</accession>
<comment type="function">
    <text evidence="8">RBP delivers retinol from the liver stores to the peripheral tissues. In plasma, the RBP-retinol complex interacts with transthyretin, this prevents its loss by filtration through the kidney glomeruli.</text>
</comment>
<evidence type="ECO:0000256" key="6">
    <source>
        <dbReference type="ARBA" id="ARBA00023072"/>
    </source>
</evidence>
<feature type="disulfide bond" evidence="11">
    <location>
        <begin position="54"/>
        <end position="210"/>
    </location>
</feature>
<feature type="disulfide bond" evidence="11">
    <location>
        <begin position="120"/>
        <end position="224"/>
    </location>
</feature>
<feature type="binding site" evidence="12">
    <location>
        <position position="148"/>
    </location>
    <ligand>
        <name>substrate</name>
    </ligand>
</feature>
<evidence type="ECO:0000313" key="16">
    <source>
        <dbReference type="Proteomes" id="UP001152803"/>
    </source>
</evidence>
<comment type="subcellular location">
    <subcellularLocation>
        <location evidence="1">Secreted</location>
    </subcellularLocation>
</comment>
<proteinExistence type="inferred from homology"/>
<dbReference type="InterPro" id="IPR022271">
    <property type="entry name" value="Lipocalin_ApoD"/>
</dbReference>
<gene>
    <name evidence="15" type="ORF">COCON_G00037090</name>
</gene>
<dbReference type="Gene3D" id="2.40.128.20">
    <property type="match status" value="1"/>
</dbReference>
<dbReference type="SUPFAM" id="SSF50814">
    <property type="entry name" value="Lipocalins"/>
    <property type="match status" value="1"/>
</dbReference>
<sequence length="228" mass="26099">MLNDYQAKPLATRALRETELLPRLPLSSFQVRVSRMFRILAVLCALATCWAQDCTVANIKVMQNFDRQKYTGTWYAVAKKDPLGLFLLDNIVATFTLKEPGIMEASAKGRVIILNNWELCAKMHATFEDTADPAKFKMKYWGAAAHLQTGYDDHWVIDTDYENYAIHYSCRQVDTDGTCLDSYSFIFSRHPAGLRMEDQKIVLQKKQDLCLFGKYRRVAHNGYCDSTA</sequence>
<evidence type="ECO:0000256" key="3">
    <source>
        <dbReference type="ARBA" id="ARBA00022448"/>
    </source>
</evidence>
<dbReference type="InterPro" id="IPR000566">
    <property type="entry name" value="Lipocln_cytosolic_FA-bd_dom"/>
</dbReference>
<evidence type="ECO:0000256" key="8">
    <source>
        <dbReference type="ARBA" id="ARBA00054865"/>
    </source>
</evidence>
<evidence type="ECO:0000256" key="10">
    <source>
        <dbReference type="PIRNR" id="PIRNR036893"/>
    </source>
</evidence>
<feature type="domain" description="Lipocalin/cytosolic fatty-acid binding" evidence="14">
    <location>
        <begin position="71"/>
        <end position="191"/>
    </location>
</feature>
<dbReference type="Proteomes" id="UP001152803">
    <property type="component" value="Unassembled WGS sequence"/>
</dbReference>
<dbReference type="GO" id="GO:0005615">
    <property type="term" value="C:extracellular space"/>
    <property type="evidence" value="ECO:0007669"/>
    <property type="project" value="TreeGrafter"/>
</dbReference>
<reference evidence="15" key="1">
    <citation type="journal article" date="2023" name="Science">
        <title>Genome structures resolve the early diversification of teleost fishes.</title>
        <authorList>
            <person name="Parey E."/>
            <person name="Louis A."/>
            <person name="Montfort J."/>
            <person name="Bouchez O."/>
            <person name="Roques C."/>
            <person name="Iampietro C."/>
            <person name="Lluch J."/>
            <person name="Castinel A."/>
            <person name="Donnadieu C."/>
            <person name="Desvignes T."/>
            <person name="Floi Bucao C."/>
            <person name="Jouanno E."/>
            <person name="Wen M."/>
            <person name="Mejri S."/>
            <person name="Dirks R."/>
            <person name="Jansen H."/>
            <person name="Henkel C."/>
            <person name="Chen W.J."/>
            <person name="Zahm M."/>
            <person name="Cabau C."/>
            <person name="Klopp C."/>
            <person name="Thompson A.W."/>
            <person name="Robinson-Rechavi M."/>
            <person name="Braasch I."/>
            <person name="Lecointre G."/>
            <person name="Bobe J."/>
            <person name="Postlethwait J.H."/>
            <person name="Berthelot C."/>
            <person name="Roest Crollius H."/>
            <person name="Guiguen Y."/>
        </authorList>
    </citation>
    <scope>NUCLEOTIDE SEQUENCE</scope>
    <source>
        <strain evidence="15">Concon-B</strain>
    </source>
</reference>
<keyword evidence="4" id="KW-0964">Secreted</keyword>
<name>A0A9Q1E0F3_CONCO</name>
<evidence type="ECO:0000256" key="13">
    <source>
        <dbReference type="RuleBase" id="RU003695"/>
    </source>
</evidence>
<dbReference type="PROSITE" id="PS00213">
    <property type="entry name" value="LIPOCALIN"/>
    <property type="match status" value="1"/>
</dbReference>
<evidence type="ECO:0000256" key="2">
    <source>
        <dbReference type="ARBA" id="ARBA00006889"/>
    </source>
</evidence>
<evidence type="ECO:0000256" key="11">
    <source>
        <dbReference type="PIRSR" id="PIRSR036893-50"/>
    </source>
</evidence>
<protein>
    <recommendedName>
        <fullName evidence="9">Plasma retinol-binding protein II</fullName>
    </recommendedName>
</protein>
<keyword evidence="7 11" id="KW-1015">Disulfide bond</keyword>
<dbReference type="PRINTS" id="PR01174">
    <property type="entry name" value="RETINOLBNDNG"/>
</dbReference>
<keyword evidence="16" id="KW-1185">Reference proteome</keyword>
<keyword evidence="3" id="KW-0813">Transport</keyword>
<dbReference type="OrthoDB" id="565904at2759"/>
<keyword evidence="6" id="KW-0683">Retinol-binding</keyword>